<proteinExistence type="predicted"/>
<reference evidence="2" key="1">
    <citation type="journal article" date="2023" name="Front. Plant Sci.">
        <title>Chromosomal-level genome assembly of Melastoma candidum provides insights into trichome evolution.</title>
        <authorList>
            <person name="Zhong Y."/>
            <person name="Wu W."/>
            <person name="Sun C."/>
            <person name="Zou P."/>
            <person name="Liu Y."/>
            <person name="Dai S."/>
            <person name="Zhou R."/>
        </authorList>
    </citation>
    <scope>NUCLEOTIDE SEQUENCE [LARGE SCALE GENOMIC DNA]</scope>
</reference>
<dbReference type="Proteomes" id="UP001057402">
    <property type="component" value="Chromosome 10"/>
</dbReference>
<comment type="caution">
    <text evidence="1">The sequence shown here is derived from an EMBL/GenBank/DDBJ whole genome shotgun (WGS) entry which is preliminary data.</text>
</comment>
<dbReference type="EMBL" id="CM042889">
    <property type="protein sequence ID" value="KAI4320929.1"/>
    <property type="molecule type" value="Genomic_DNA"/>
</dbReference>
<keyword evidence="2" id="KW-1185">Reference proteome</keyword>
<protein>
    <submittedName>
        <fullName evidence="1">Uncharacterized protein</fullName>
    </submittedName>
</protein>
<name>A0ACB9MC13_9MYRT</name>
<sequence>MFLFVMHPYSIIDNLTEVDGVPTTVKEMNIPTTVFVRNSDDHKIRYPNSMLSTKPNSNYNCSAAAPPHD</sequence>
<organism evidence="1 2">
    <name type="scientific">Melastoma candidum</name>
    <dbReference type="NCBI Taxonomy" id="119954"/>
    <lineage>
        <taxon>Eukaryota</taxon>
        <taxon>Viridiplantae</taxon>
        <taxon>Streptophyta</taxon>
        <taxon>Embryophyta</taxon>
        <taxon>Tracheophyta</taxon>
        <taxon>Spermatophyta</taxon>
        <taxon>Magnoliopsida</taxon>
        <taxon>eudicotyledons</taxon>
        <taxon>Gunneridae</taxon>
        <taxon>Pentapetalae</taxon>
        <taxon>rosids</taxon>
        <taxon>malvids</taxon>
        <taxon>Myrtales</taxon>
        <taxon>Melastomataceae</taxon>
        <taxon>Melastomatoideae</taxon>
        <taxon>Melastomateae</taxon>
        <taxon>Melastoma</taxon>
    </lineage>
</organism>
<evidence type="ECO:0000313" key="2">
    <source>
        <dbReference type="Proteomes" id="UP001057402"/>
    </source>
</evidence>
<evidence type="ECO:0000313" key="1">
    <source>
        <dbReference type="EMBL" id="KAI4320929.1"/>
    </source>
</evidence>
<gene>
    <name evidence="1" type="ORF">MLD38_034361</name>
</gene>
<accession>A0ACB9MC13</accession>